<evidence type="ECO:0000313" key="2">
    <source>
        <dbReference type="Proteomes" id="UP001168990"/>
    </source>
</evidence>
<evidence type="ECO:0000313" key="1">
    <source>
        <dbReference type="EMBL" id="KAK0172658.1"/>
    </source>
</evidence>
<accession>A0AA39KSU9</accession>
<keyword evidence="2" id="KW-1185">Reference proteome</keyword>
<proteinExistence type="predicted"/>
<reference evidence="1" key="2">
    <citation type="submission" date="2023-03" db="EMBL/GenBank/DDBJ databases">
        <authorList>
            <person name="Inwood S.N."/>
            <person name="Skelly J.G."/>
            <person name="Guhlin J."/>
            <person name="Harrop T.W.R."/>
            <person name="Goldson S.G."/>
            <person name="Dearden P.K."/>
        </authorList>
    </citation>
    <scope>NUCLEOTIDE SEQUENCE</scope>
    <source>
        <strain evidence="1">Irish</strain>
        <tissue evidence="1">Whole body</tissue>
    </source>
</reference>
<dbReference type="Proteomes" id="UP001168990">
    <property type="component" value="Unassembled WGS sequence"/>
</dbReference>
<comment type="caution">
    <text evidence="1">The sequence shown here is derived from an EMBL/GenBank/DDBJ whole genome shotgun (WGS) entry which is preliminary data.</text>
</comment>
<protein>
    <submittedName>
        <fullName evidence="1">Uncharacterized protein</fullName>
    </submittedName>
</protein>
<gene>
    <name evidence="1" type="ORF">PV328_005952</name>
</gene>
<organism evidence="1 2">
    <name type="scientific">Microctonus aethiopoides</name>
    <dbReference type="NCBI Taxonomy" id="144406"/>
    <lineage>
        <taxon>Eukaryota</taxon>
        <taxon>Metazoa</taxon>
        <taxon>Ecdysozoa</taxon>
        <taxon>Arthropoda</taxon>
        <taxon>Hexapoda</taxon>
        <taxon>Insecta</taxon>
        <taxon>Pterygota</taxon>
        <taxon>Neoptera</taxon>
        <taxon>Endopterygota</taxon>
        <taxon>Hymenoptera</taxon>
        <taxon>Apocrita</taxon>
        <taxon>Ichneumonoidea</taxon>
        <taxon>Braconidae</taxon>
        <taxon>Euphorinae</taxon>
        <taxon>Microctonus</taxon>
    </lineage>
</organism>
<sequence length="126" mass="14543">MWNFNRLIQIVFTLAIIAGDLLINNVGVFVSCEAHELIQQENSNHRARSLPRVDEIPIEQPKWNTLAEHLDVYSTKNLAKNWNKDVIPLVKSQCAHDITRFIEGLKKQEIWALKGINNKIVIDFLL</sequence>
<dbReference type="EMBL" id="JAQQBS010000002">
    <property type="protein sequence ID" value="KAK0172658.1"/>
    <property type="molecule type" value="Genomic_DNA"/>
</dbReference>
<name>A0AA39KSU9_9HYME</name>
<dbReference type="PROSITE" id="PS51257">
    <property type="entry name" value="PROKAR_LIPOPROTEIN"/>
    <property type="match status" value="1"/>
</dbReference>
<reference evidence="1" key="1">
    <citation type="journal article" date="2023" name="bioRxiv">
        <title>Scaffold-level genome assemblies of two parasitoid biocontrol wasps reveal the parthenogenesis mechanism and an associated novel virus.</title>
        <authorList>
            <person name="Inwood S."/>
            <person name="Skelly J."/>
            <person name="Guhlin J."/>
            <person name="Harrop T."/>
            <person name="Goldson S."/>
            <person name="Dearden P."/>
        </authorList>
    </citation>
    <scope>NUCLEOTIDE SEQUENCE</scope>
    <source>
        <strain evidence="1">Irish</strain>
        <tissue evidence="1">Whole body</tissue>
    </source>
</reference>
<dbReference type="AlphaFoldDB" id="A0AA39KSU9"/>